<organism evidence="4 5">
    <name type="scientific">Helicobacter suis</name>
    <dbReference type="NCBI Taxonomy" id="104628"/>
    <lineage>
        <taxon>Bacteria</taxon>
        <taxon>Pseudomonadati</taxon>
        <taxon>Campylobacterota</taxon>
        <taxon>Epsilonproteobacteria</taxon>
        <taxon>Campylobacterales</taxon>
        <taxon>Helicobacteraceae</taxon>
        <taxon>Helicobacter</taxon>
    </lineage>
</organism>
<protein>
    <recommendedName>
        <fullName evidence="3">Methyl-accepting transducer domain-containing protein</fullName>
    </recommendedName>
</protein>
<evidence type="ECO:0000313" key="4">
    <source>
        <dbReference type="EMBL" id="BCD45216.1"/>
    </source>
</evidence>
<dbReference type="PANTHER" id="PTHR32089">
    <property type="entry name" value="METHYL-ACCEPTING CHEMOTAXIS PROTEIN MCPB"/>
    <property type="match status" value="1"/>
</dbReference>
<evidence type="ECO:0000313" key="5">
    <source>
        <dbReference type="Proteomes" id="UP000509742"/>
    </source>
</evidence>
<dbReference type="SUPFAM" id="SSF58104">
    <property type="entry name" value="Methyl-accepting chemotaxis protein (MCP) signaling domain"/>
    <property type="match status" value="1"/>
</dbReference>
<dbReference type="InterPro" id="IPR004089">
    <property type="entry name" value="MCPsignal_dom"/>
</dbReference>
<accession>A0ABM7KXJ2</accession>
<keyword evidence="5" id="KW-1185">Reference proteome</keyword>
<dbReference type="Proteomes" id="UP000509742">
    <property type="component" value="Chromosome"/>
</dbReference>
<gene>
    <name evidence="4" type="ORF">NHP190020_02550</name>
</gene>
<name>A0ABM7KXJ2_9HELI</name>
<dbReference type="PANTHER" id="PTHR32089:SF112">
    <property type="entry name" value="LYSOZYME-LIKE PROTEIN-RELATED"/>
    <property type="match status" value="1"/>
</dbReference>
<reference evidence="4 5" key="1">
    <citation type="submission" date="2020-04" db="EMBL/GenBank/DDBJ databases">
        <title>Genomic analysis of gastric non-Helicobacter pylori Helicobacters isolated in Japan.</title>
        <authorList>
            <person name="Suzuki M."/>
            <person name="Rimbara E."/>
        </authorList>
    </citation>
    <scope>NUCLEOTIDE SEQUENCE [LARGE SCALE GENOMIC DNA]</scope>
    <source>
        <strain evidence="4 5">NHP19-0020</strain>
    </source>
</reference>
<feature type="domain" description="Methyl-accepting transducer" evidence="3">
    <location>
        <begin position="1"/>
        <end position="129"/>
    </location>
</feature>
<keyword evidence="1 2" id="KW-0807">Transducer</keyword>
<dbReference type="Gene3D" id="1.10.287.950">
    <property type="entry name" value="Methyl-accepting chemotaxis protein"/>
    <property type="match status" value="1"/>
</dbReference>
<dbReference type="EMBL" id="AP023036">
    <property type="protein sequence ID" value="BCD45216.1"/>
    <property type="molecule type" value="Genomic_DNA"/>
</dbReference>
<evidence type="ECO:0000259" key="3">
    <source>
        <dbReference type="PROSITE" id="PS50111"/>
    </source>
</evidence>
<evidence type="ECO:0000256" key="1">
    <source>
        <dbReference type="ARBA" id="ARBA00023224"/>
    </source>
</evidence>
<sequence length="137" mass="15008">MSYQTNLLALNAAIEAARAGEHGRGFVVVADEVGNLANSVQQRLEEIGVTFSSMNEAVKNIEGSSKAVLDSANQNNVSLDELSQAVLSLQTQSEQMEQIAQKSLQDISRIQEQVEGIRESIRKNKELISRLLPVKKN</sequence>
<evidence type="ECO:0000256" key="2">
    <source>
        <dbReference type="PROSITE-ProRule" id="PRU00284"/>
    </source>
</evidence>
<dbReference type="PROSITE" id="PS50111">
    <property type="entry name" value="CHEMOTAXIS_TRANSDUC_2"/>
    <property type="match status" value="1"/>
</dbReference>
<proteinExistence type="predicted"/>
<dbReference type="Pfam" id="PF00015">
    <property type="entry name" value="MCPsignal"/>
    <property type="match status" value="1"/>
</dbReference>